<organism evidence="2 3">
    <name type="scientific">Myotis brandtii</name>
    <name type="common">Brandt's bat</name>
    <dbReference type="NCBI Taxonomy" id="109478"/>
    <lineage>
        <taxon>Eukaryota</taxon>
        <taxon>Metazoa</taxon>
        <taxon>Chordata</taxon>
        <taxon>Craniata</taxon>
        <taxon>Vertebrata</taxon>
        <taxon>Euteleostomi</taxon>
        <taxon>Mammalia</taxon>
        <taxon>Eutheria</taxon>
        <taxon>Laurasiatheria</taxon>
        <taxon>Chiroptera</taxon>
        <taxon>Yangochiroptera</taxon>
        <taxon>Vespertilionidae</taxon>
        <taxon>Myotis</taxon>
    </lineage>
</organism>
<dbReference type="EMBL" id="KE161207">
    <property type="protein sequence ID" value="EPQ02363.1"/>
    <property type="molecule type" value="Genomic_DNA"/>
</dbReference>
<reference evidence="2 3" key="1">
    <citation type="journal article" date="2013" name="Nat. Commun.">
        <title>Genome analysis reveals insights into physiology and longevity of the Brandt's bat Myotis brandtii.</title>
        <authorList>
            <person name="Seim I."/>
            <person name="Fang X."/>
            <person name="Xiong Z."/>
            <person name="Lobanov A.V."/>
            <person name="Huang Z."/>
            <person name="Ma S."/>
            <person name="Feng Y."/>
            <person name="Turanov A.A."/>
            <person name="Zhu Y."/>
            <person name="Lenz T.L."/>
            <person name="Gerashchenko M.V."/>
            <person name="Fan D."/>
            <person name="Hee Yim S."/>
            <person name="Yao X."/>
            <person name="Jordan D."/>
            <person name="Xiong Y."/>
            <person name="Ma Y."/>
            <person name="Lyapunov A.N."/>
            <person name="Chen G."/>
            <person name="Kulakova O.I."/>
            <person name="Sun Y."/>
            <person name="Lee S.G."/>
            <person name="Bronson R.T."/>
            <person name="Moskalev A.A."/>
            <person name="Sunyaev S.R."/>
            <person name="Zhang G."/>
            <person name="Krogh A."/>
            <person name="Wang J."/>
            <person name="Gladyshev V.N."/>
        </authorList>
    </citation>
    <scope>NUCLEOTIDE SEQUENCE [LARGE SCALE GENOMIC DNA]</scope>
</reference>
<dbReference type="AlphaFoldDB" id="S7NXQ0"/>
<evidence type="ECO:0000256" key="1">
    <source>
        <dbReference type="SAM" id="MobiDB-lite"/>
    </source>
</evidence>
<gene>
    <name evidence="2" type="ORF">D623_10035048</name>
</gene>
<evidence type="ECO:0000313" key="2">
    <source>
        <dbReference type="EMBL" id="EPQ02363.1"/>
    </source>
</evidence>
<name>S7NXQ0_MYOBR</name>
<feature type="region of interest" description="Disordered" evidence="1">
    <location>
        <begin position="41"/>
        <end position="63"/>
    </location>
</feature>
<proteinExistence type="predicted"/>
<dbReference type="Proteomes" id="UP000052978">
    <property type="component" value="Unassembled WGS sequence"/>
</dbReference>
<protein>
    <submittedName>
        <fullName evidence="2">Kinesin-like protein KIF15</fullName>
    </submittedName>
</protein>
<keyword evidence="3" id="KW-1185">Reference proteome</keyword>
<accession>S7NXQ0</accession>
<evidence type="ECO:0000313" key="3">
    <source>
        <dbReference type="Proteomes" id="UP000052978"/>
    </source>
</evidence>
<sequence>MASCEGHQNPNQKIHYVVWLENVQLAKETEKLHPENIFLKKRKSVSDEHSAPVHVSDSRQSAV</sequence>